<dbReference type="PROSITE" id="PS51347">
    <property type="entry name" value="PHOSPHOTRIESTERASE_2"/>
    <property type="match status" value="1"/>
</dbReference>
<keyword evidence="2 5" id="KW-0479">Metal-binding</keyword>
<evidence type="ECO:0000256" key="6">
    <source>
        <dbReference type="PROSITE-ProRule" id="PRU00679"/>
    </source>
</evidence>
<dbReference type="Gene3D" id="3.20.20.140">
    <property type="entry name" value="Metal-dependent hydrolases"/>
    <property type="match status" value="1"/>
</dbReference>
<feature type="binding site" evidence="5">
    <location>
        <position position="22"/>
    </location>
    <ligand>
        <name>a divalent metal cation</name>
        <dbReference type="ChEBI" id="CHEBI:60240"/>
        <label>1</label>
    </ligand>
</feature>
<reference evidence="7 8" key="1">
    <citation type="journal article" date="2022" name="Nat. Ecol. Evol.">
        <title>A masculinizing supergene underlies an exaggerated male reproductive morph in a spider.</title>
        <authorList>
            <person name="Hendrickx F."/>
            <person name="De Corte Z."/>
            <person name="Sonet G."/>
            <person name="Van Belleghem S.M."/>
            <person name="Kostlbacher S."/>
            <person name="Vangestel C."/>
        </authorList>
    </citation>
    <scope>NUCLEOTIDE SEQUENCE [LARGE SCALE GENOMIC DNA]</scope>
    <source>
        <strain evidence="7">W744_W776</strain>
    </source>
</reference>
<dbReference type="PANTHER" id="PTHR10819">
    <property type="entry name" value="PHOSPHOTRIESTERASE-RELATED"/>
    <property type="match status" value="1"/>
</dbReference>
<feature type="binding site" evidence="5">
    <location>
        <position position="171"/>
    </location>
    <ligand>
        <name>a divalent metal cation</name>
        <dbReference type="ChEBI" id="CHEBI:60240"/>
        <label>2</label>
    </ligand>
</feature>
<dbReference type="PROSITE" id="PS01322">
    <property type="entry name" value="PHOSPHOTRIESTERASE_1"/>
    <property type="match status" value="1"/>
</dbReference>
<protein>
    <recommendedName>
        <fullName evidence="1">Phosphotriesterase-related protein</fullName>
    </recommendedName>
    <alternativeName>
        <fullName evidence="4">Parathion hydrolase-related protein</fullName>
    </alternativeName>
</protein>
<evidence type="ECO:0000313" key="7">
    <source>
        <dbReference type="EMBL" id="KAG8184535.1"/>
    </source>
</evidence>
<keyword evidence="3" id="KW-0378">Hydrolase</keyword>
<evidence type="ECO:0000256" key="3">
    <source>
        <dbReference type="ARBA" id="ARBA00022801"/>
    </source>
</evidence>
<dbReference type="AlphaFoldDB" id="A0AAV6ULU8"/>
<evidence type="ECO:0000256" key="4">
    <source>
        <dbReference type="ARBA" id="ARBA00029607"/>
    </source>
</evidence>
<dbReference type="Pfam" id="PF02126">
    <property type="entry name" value="PTE"/>
    <property type="match status" value="1"/>
</dbReference>
<evidence type="ECO:0000313" key="8">
    <source>
        <dbReference type="Proteomes" id="UP000827092"/>
    </source>
</evidence>
<feature type="binding site" evidence="5">
    <location>
        <position position="232"/>
    </location>
    <ligand>
        <name>a divalent metal cation</name>
        <dbReference type="ChEBI" id="CHEBI:60240"/>
        <label>2</label>
    </ligand>
</feature>
<dbReference type="InterPro" id="IPR001559">
    <property type="entry name" value="Phosphotriesterase"/>
</dbReference>
<evidence type="ECO:0000256" key="2">
    <source>
        <dbReference type="ARBA" id="ARBA00022723"/>
    </source>
</evidence>
<evidence type="ECO:0000256" key="5">
    <source>
        <dbReference type="PIRSR" id="PIRSR601559-52"/>
    </source>
</evidence>
<keyword evidence="8" id="KW-1185">Reference proteome</keyword>
<feature type="binding site" evidence="5">
    <location>
        <position position="203"/>
    </location>
    <ligand>
        <name>a divalent metal cation</name>
        <dbReference type="ChEBI" id="CHEBI:60240"/>
        <label>2</label>
    </ligand>
</feature>
<dbReference type="SUPFAM" id="SSF51556">
    <property type="entry name" value="Metallo-dependent hydrolases"/>
    <property type="match status" value="1"/>
</dbReference>
<dbReference type="InterPro" id="IPR032466">
    <property type="entry name" value="Metal_Hydrolase"/>
</dbReference>
<organism evidence="7 8">
    <name type="scientific">Oedothorax gibbosus</name>
    <dbReference type="NCBI Taxonomy" id="931172"/>
    <lineage>
        <taxon>Eukaryota</taxon>
        <taxon>Metazoa</taxon>
        <taxon>Ecdysozoa</taxon>
        <taxon>Arthropoda</taxon>
        <taxon>Chelicerata</taxon>
        <taxon>Arachnida</taxon>
        <taxon>Araneae</taxon>
        <taxon>Araneomorphae</taxon>
        <taxon>Entelegynae</taxon>
        <taxon>Araneoidea</taxon>
        <taxon>Linyphiidae</taxon>
        <taxon>Erigoninae</taxon>
        <taxon>Oedothorax</taxon>
    </lineage>
</organism>
<feature type="binding site" evidence="5">
    <location>
        <position position="300"/>
    </location>
    <ligand>
        <name>a divalent metal cation</name>
        <dbReference type="ChEBI" id="CHEBI:60240"/>
        <label>1</label>
    </ligand>
</feature>
<dbReference type="GO" id="GO:0008270">
    <property type="term" value="F:zinc ion binding"/>
    <property type="evidence" value="ECO:0007669"/>
    <property type="project" value="InterPro"/>
</dbReference>
<sequence>MKTIETVLGPIEPNQLGLTLTHEHLAHALKKDVFRKPKPNVLAHMQGEPLSLQNIGWVRQYPYSFDENNELNDEESRMAVKEEMYFFKKLGGGTIVDNGSVGLRASDQAQFLKTISNECGVNVVAGTGFYVSSSQSQSVLKMTVEEMTGKMREDLLIGMDGTNIKCGVMGEVGCSYPLEDFERRSLTATAIIQQETQAPVIVHPGRNKNAPEEILRVFQEAGGKVGHTVMSHLDRTIHSKEDLAEFASMGSFCEYDLFGVEVSHYQVNEEVDMLSDAQRINFLLHLVQEGYGDKIVISQDIHTKHRLMKFGGHGYSHIIHSIAPKMLKRGFTKENVNDILYVNPMKWLTNQ</sequence>
<dbReference type="PANTHER" id="PTHR10819:SF3">
    <property type="entry name" value="PHOSPHOTRIESTERASE-RELATED PROTEIN"/>
    <property type="match status" value="1"/>
</dbReference>
<comment type="caution">
    <text evidence="7">The sequence shown here is derived from an EMBL/GenBank/DDBJ whole genome shotgun (WGS) entry which is preliminary data.</text>
</comment>
<feature type="binding site" evidence="5">
    <location>
        <position position="171"/>
    </location>
    <ligand>
        <name>a divalent metal cation</name>
        <dbReference type="ChEBI" id="CHEBI:60240"/>
        <label>1</label>
    </ligand>
</feature>
<comment type="caution">
    <text evidence="6">Lacks conserved residue(s) required for the propagation of feature annotation.</text>
</comment>
<comment type="cofactor">
    <cofactor evidence="5">
        <name>a divalent metal cation</name>
        <dbReference type="ChEBI" id="CHEBI:60240"/>
    </cofactor>
    <text evidence="5">Binds 2 divalent metal cations per subunit.</text>
</comment>
<feature type="binding site" evidence="5">
    <location>
        <position position="24"/>
    </location>
    <ligand>
        <name>a divalent metal cation</name>
        <dbReference type="ChEBI" id="CHEBI:60240"/>
        <label>1</label>
    </ligand>
</feature>
<accession>A0AAV6ULU8</accession>
<proteinExistence type="inferred from homology"/>
<dbReference type="GO" id="GO:0016788">
    <property type="term" value="F:hydrolase activity, acting on ester bonds"/>
    <property type="evidence" value="ECO:0007669"/>
    <property type="project" value="InterPro"/>
</dbReference>
<dbReference type="Proteomes" id="UP000827092">
    <property type="component" value="Unassembled WGS sequence"/>
</dbReference>
<gene>
    <name evidence="7" type="ORF">JTE90_012624</name>
</gene>
<dbReference type="InterPro" id="IPR017947">
    <property type="entry name" value="AryldialkylPase_Zn-BS"/>
</dbReference>
<comment type="similarity">
    <text evidence="6">Belongs to the metallo-dependent hydrolases superfamily. Phosphotriesterase family.</text>
</comment>
<evidence type="ECO:0000256" key="1">
    <source>
        <dbReference type="ARBA" id="ARBA00020475"/>
    </source>
</evidence>
<dbReference type="EMBL" id="JAFNEN010000370">
    <property type="protein sequence ID" value="KAG8184535.1"/>
    <property type="molecule type" value="Genomic_DNA"/>
</dbReference>
<name>A0AAV6ULU8_9ARAC</name>